<dbReference type="InterPro" id="IPR007197">
    <property type="entry name" value="rSAM"/>
</dbReference>
<evidence type="ECO:0000256" key="4">
    <source>
        <dbReference type="ARBA" id="ARBA00022691"/>
    </source>
</evidence>
<dbReference type="Pfam" id="PF13353">
    <property type="entry name" value="Fer4_12"/>
    <property type="match status" value="1"/>
</dbReference>
<dbReference type="GO" id="GO:0046872">
    <property type="term" value="F:metal ion binding"/>
    <property type="evidence" value="ECO:0007669"/>
    <property type="project" value="UniProtKB-KW"/>
</dbReference>
<dbReference type="Gene3D" id="3.30.70.20">
    <property type="match status" value="1"/>
</dbReference>
<evidence type="ECO:0000313" key="12">
    <source>
        <dbReference type="EMBL" id="GKX28309.1"/>
    </source>
</evidence>
<feature type="domain" description="4Fe-4S ferredoxin-type" evidence="10">
    <location>
        <begin position="49"/>
        <end position="78"/>
    </location>
</feature>
<dbReference type="Pfam" id="PF00037">
    <property type="entry name" value="Fer4"/>
    <property type="match status" value="1"/>
</dbReference>
<keyword evidence="5" id="KW-0479">Metal-binding</keyword>
<keyword evidence="8" id="KW-0411">Iron-sulfur</keyword>
<keyword evidence="6" id="KW-0560">Oxidoreductase</keyword>
<dbReference type="PROSITE" id="PS00198">
    <property type="entry name" value="4FE4S_FER_1"/>
    <property type="match status" value="1"/>
</dbReference>
<dbReference type="SUPFAM" id="SSF102114">
    <property type="entry name" value="Radical SAM enzymes"/>
    <property type="match status" value="1"/>
</dbReference>
<dbReference type="PROSITE" id="PS51379">
    <property type="entry name" value="4FE4S_FER_2"/>
    <property type="match status" value="1"/>
</dbReference>
<sequence>MDSNIKGMVFDIKRFSMHDGPGIRSTLFTKGCPLRCPWCQNPEGLEKRLRLWYFENKCIRCESCVKSCPNGAITVNDNAEGPFILIDHAKCNNISDMNTRDTFVGDSLQCEVCVKGCPSKALTFDGRIMTVSQVVEALMKDKEFYDTSDGGVTISGGEPLMQHEFNYEVLRTLKEKGIHTTIETSLYADNEIIEKFIDVVDLFITDIKIFDEETHQKTIGVSNKLIKGNFEFLAKKGVKLLVRIPLIPGYTVENDNLANIAEYVKSVREDICIELINYNPLPVGKYRIMNKEYEFNKDIQPFSDKQMNEFRKIISDKGIKVIKE</sequence>
<dbReference type="InterPro" id="IPR040074">
    <property type="entry name" value="BssD/PflA/YjjW"/>
</dbReference>
<dbReference type="SFLD" id="SFLDS00029">
    <property type="entry name" value="Radical_SAM"/>
    <property type="match status" value="1"/>
</dbReference>
<comment type="cofactor">
    <cofactor evidence="1">
        <name>[4Fe-4S] cluster</name>
        <dbReference type="ChEBI" id="CHEBI:49883"/>
    </cofactor>
</comment>
<dbReference type="InterPro" id="IPR034457">
    <property type="entry name" value="Organic_radical-activating"/>
</dbReference>
<dbReference type="InterPro" id="IPR017896">
    <property type="entry name" value="4Fe4S_Fe-S-bd"/>
</dbReference>
<evidence type="ECO:0000256" key="7">
    <source>
        <dbReference type="ARBA" id="ARBA00023004"/>
    </source>
</evidence>
<keyword evidence="4" id="KW-0949">S-adenosyl-L-methionine</keyword>
<dbReference type="Gene3D" id="3.20.20.70">
    <property type="entry name" value="Aldolase class I"/>
    <property type="match status" value="1"/>
</dbReference>
<dbReference type="NCBIfam" id="TIGR02494">
    <property type="entry name" value="PFLE_PFLC"/>
    <property type="match status" value="1"/>
</dbReference>
<keyword evidence="7" id="KW-0408">Iron</keyword>
<organism evidence="12 13">
    <name type="scientific">Vallitalea longa</name>
    <dbReference type="NCBI Taxonomy" id="2936439"/>
    <lineage>
        <taxon>Bacteria</taxon>
        <taxon>Bacillati</taxon>
        <taxon>Bacillota</taxon>
        <taxon>Clostridia</taxon>
        <taxon>Lachnospirales</taxon>
        <taxon>Vallitaleaceae</taxon>
        <taxon>Vallitalea</taxon>
    </lineage>
</organism>
<feature type="domain" description="Radical SAM core" evidence="11">
    <location>
        <begin position="18"/>
        <end position="317"/>
    </location>
</feature>
<reference evidence="12" key="1">
    <citation type="submission" date="2022-06" db="EMBL/GenBank/DDBJ databases">
        <title>Vallitalea longa sp. nov., an anaerobic bacterium isolated from marine sediment.</title>
        <authorList>
            <person name="Hirano S."/>
            <person name="Terahara T."/>
            <person name="Mori K."/>
            <person name="Hamada M."/>
            <person name="Matsumoto R."/>
            <person name="Kobayashi T."/>
        </authorList>
    </citation>
    <scope>NUCLEOTIDE SEQUENCE</scope>
    <source>
        <strain evidence="12">SH18-1</strain>
    </source>
</reference>
<evidence type="ECO:0000256" key="2">
    <source>
        <dbReference type="ARBA" id="ARBA00009777"/>
    </source>
</evidence>
<dbReference type="GO" id="GO:0051539">
    <property type="term" value="F:4 iron, 4 sulfur cluster binding"/>
    <property type="evidence" value="ECO:0007669"/>
    <property type="project" value="UniProtKB-KW"/>
</dbReference>
<dbReference type="PIRSF" id="PIRSF000371">
    <property type="entry name" value="PFL_act_enz"/>
    <property type="match status" value="1"/>
</dbReference>
<protein>
    <submittedName>
        <fullName evidence="12">Glycyl-radical enzyme activating protein</fullName>
    </submittedName>
</protein>
<dbReference type="PROSITE" id="PS01087">
    <property type="entry name" value="RADICAL_ACTIVATING"/>
    <property type="match status" value="1"/>
</dbReference>
<dbReference type="PANTHER" id="PTHR30352">
    <property type="entry name" value="PYRUVATE FORMATE-LYASE-ACTIVATING ENZYME"/>
    <property type="match status" value="1"/>
</dbReference>
<dbReference type="GO" id="GO:0016491">
    <property type="term" value="F:oxidoreductase activity"/>
    <property type="evidence" value="ECO:0007669"/>
    <property type="project" value="UniProtKB-KW"/>
</dbReference>
<evidence type="ECO:0000256" key="8">
    <source>
        <dbReference type="ARBA" id="ARBA00023014"/>
    </source>
</evidence>
<dbReference type="InterPro" id="IPR017900">
    <property type="entry name" value="4Fe4S_Fe_S_CS"/>
</dbReference>
<evidence type="ECO:0000256" key="1">
    <source>
        <dbReference type="ARBA" id="ARBA00001966"/>
    </source>
</evidence>
<evidence type="ECO:0000256" key="3">
    <source>
        <dbReference type="ARBA" id="ARBA00022485"/>
    </source>
</evidence>
<dbReference type="RefSeq" id="WP_281812452.1">
    <property type="nucleotide sequence ID" value="NZ_BRLB01000001.1"/>
</dbReference>
<dbReference type="CDD" id="cd01335">
    <property type="entry name" value="Radical_SAM"/>
    <property type="match status" value="1"/>
</dbReference>
<dbReference type="PANTHER" id="PTHR30352:SF4">
    <property type="entry name" value="PYRUVATE FORMATE-LYASE 2-ACTIVATING ENZYME"/>
    <property type="match status" value="1"/>
</dbReference>
<evidence type="ECO:0000259" key="10">
    <source>
        <dbReference type="PROSITE" id="PS51379"/>
    </source>
</evidence>
<evidence type="ECO:0000256" key="9">
    <source>
        <dbReference type="ARBA" id="ARBA00047365"/>
    </source>
</evidence>
<dbReference type="SUPFAM" id="SSF54862">
    <property type="entry name" value="4Fe-4S ferredoxins"/>
    <property type="match status" value="1"/>
</dbReference>
<dbReference type="SFLD" id="SFLDG01118">
    <property type="entry name" value="activating_enzymes__group_2"/>
    <property type="match status" value="1"/>
</dbReference>
<dbReference type="PROSITE" id="PS51918">
    <property type="entry name" value="RADICAL_SAM"/>
    <property type="match status" value="1"/>
</dbReference>
<name>A0A9W6DF48_9FIRM</name>
<gene>
    <name evidence="12" type="ORF">SH1V18_07890</name>
</gene>
<keyword evidence="3" id="KW-0004">4Fe-4S</keyword>
<comment type="caution">
    <text evidence="12">The sequence shown here is derived from an EMBL/GenBank/DDBJ whole genome shotgun (WGS) entry which is preliminary data.</text>
</comment>
<dbReference type="InterPro" id="IPR001989">
    <property type="entry name" value="Radical_activat_CS"/>
</dbReference>
<dbReference type="Pfam" id="PF04055">
    <property type="entry name" value="Radical_SAM"/>
    <property type="match status" value="1"/>
</dbReference>
<dbReference type="InterPro" id="IPR013785">
    <property type="entry name" value="Aldolase_TIM"/>
</dbReference>
<evidence type="ECO:0000259" key="11">
    <source>
        <dbReference type="PROSITE" id="PS51918"/>
    </source>
</evidence>
<dbReference type="InterPro" id="IPR058240">
    <property type="entry name" value="rSAM_sf"/>
</dbReference>
<accession>A0A9W6DF48</accession>
<dbReference type="AlphaFoldDB" id="A0A9W6DF48"/>
<keyword evidence="13" id="KW-1185">Reference proteome</keyword>
<evidence type="ECO:0000256" key="5">
    <source>
        <dbReference type="ARBA" id="ARBA00022723"/>
    </source>
</evidence>
<comment type="similarity">
    <text evidence="2">Belongs to the organic radical-activating enzymes family.</text>
</comment>
<dbReference type="EMBL" id="BRLB01000001">
    <property type="protein sequence ID" value="GKX28309.1"/>
    <property type="molecule type" value="Genomic_DNA"/>
</dbReference>
<comment type="catalytic activity">
    <reaction evidence="9">
        <text>glycyl-[protein] + reduced [flavodoxin] + S-adenosyl-L-methionine = glycin-2-yl radical-[protein] + semiquinone [flavodoxin] + 5'-deoxyadenosine + L-methionine + H(+)</text>
        <dbReference type="Rhea" id="RHEA:61976"/>
        <dbReference type="Rhea" id="RHEA-COMP:10622"/>
        <dbReference type="Rhea" id="RHEA-COMP:14480"/>
        <dbReference type="Rhea" id="RHEA-COMP:15993"/>
        <dbReference type="Rhea" id="RHEA-COMP:15994"/>
        <dbReference type="ChEBI" id="CHEBI:15378"/>
        <dbReference type="ChEBI" id="CHEBI:17319"/>
        <dbReference type="ChEBI" id="CHEBI:29947"/>
        <dbReference type="ChEBI" id="CHEBI:32722"/>
        <dbReference type="ChEBI" id="CHEBI:57618"/>
        <dbReference type="ChEBI" id="CHEBI:57844"/>
        <dbReference type="ChEBI" id="CHEBI:59789"/>
        <dbReference type="ChEBI" id="CHEBI:140311"/>
    </reaction>
</comment>
<dbReference type="Proteomes" id="UP001144256">
    <property type="component" value="Unassembled WGS sequence"/>
</dbReference>
<evidence type="ECO:0000256" key="6">
    <source>
        <dbReference type="ARBA" id="ARBA00023002"/>
    </source>
</evidence>
<dbReference type="InterPro" id="IPR012839">
    <property type="entry name" value="Organic_radical_activase"/>
</dbReference>
<dbReference type="SFLD" id="SFLDG01066">
    <property type="entry name" value="organic_radical-activating_enz"/>
    <property type="match status" value="1"/>
</dbReference>
<evidence type="ECO:0000313" key="13">
    <source>
        <dbReference type="Proteomes" id="UP001144256"/>
    </source>
</evidence>
<proteinExistence type="inferred from homology"/>